<dbReference type="GO" id="GO:0042601">
    <property type="term" value="C:endospore-forming forespore"/>
    <property type="evidence" value="ECO:0007669"/>
    <property type="project" value="TreeGrafter"/>
</dbReference>
<keyword evidence="4" id="KW-1185">Reference proteome</keyword>
<organism evidence="3 4">
    <name type="scientific">Alicyclobacillus tolerans</name>
    <dbReference type="NCBI Taxonomy" id="90970"/>
    <lineage>
        <taxon>Bacteria</taxon>
        <taxon>Bacillati</taxon>
        <taxon>Bacillota</taxon>
        <taxon>Bacilli</taxon>
        <taxon>Bacillales</taxon>
        <taxon>Alicyclobacillaceae</taxon>
        <taxon>Alicyclobacillus</taxon>
    </lineage>
</organism>
<dbReference type="RefSeq" id="WP_072873537.1">
    <property type="nucleotide sequence ID" value="NZ_FRAF01000007.1"/>
</dbReference>
<dbReference type="PANTHER" id="PTHR39179:SF3">
    <property type="entry name" value="COTS-RELATED PROTEIN"/>
    <property type="match status" value="1"/>
</dbReference>
<feature type="compositionally biased region" description="Polar residues" evidence="1">
    <location>
        <begin position="74"/>
        <end position="84"/>
    </location>
</feature>
<sequence>MRKRRKLAPWAEALLEELMKPPYFFQNKTDPSGWKQSLWPLDKKYEEEEKVSEAVPVRPVPIEKTEKDVRPTASARSSKDSYPTHTPAKEAASKHTHRPAEAANTGHITVINRENKRENKRTAQPLPQVQRSLSKARSSSVEQRLEGLPRQVIDAYTNEFERLSKVNGVWKITTPEGSFSIKEAHVHPARLKILMDTLEFAKEQGFEGTPNIWRTKNAGYFVEYQQTVYYANHWINGVPANFTSLHQLGKVAYLLAELHEKTRTYKQKDKLRTTPVDLRAMMKRRKVQFEQVLNRTSESRQSKKINEWLQTHRSSLLQEAEESIQLLQSDACLDYLKSATVQAGLCHLDVIPRNFLYDGTEDRVTAIDFDLSAFAPRVLDMSHLLRRTLESTFWTSDYAYNVFVQYNEWRTMSKSEYTTLEALLRFPHHIWRILDSHLANTDNEMVLQQLHNYMQQTERRKQFLDSFHEQIQQLPD</sequence>
<accession>A0A1M6P3C7</accession>
<feature type="compositionally biased region" description="Basic and acidic residues" evidence="1">
    <location>
        <begin position="61"/>
        <end position="70"/>
    </location>
</feature>
<dbReference type="InterPro" id="IPR047175">
    <property type="entry name" value="CotS-like"/>
</dbReference>
<dbReference type="Proteomes" id="UP000184016">
    <property type="component" value="Unassembled WGS sequence"/>
</dbReference>
<dbReference type="Gene3D" id="3.90.1200.10">
    <property type="match status" value="1"/>
</dbReference>
<dbReference type="Pfam" id="PF01636">
    <property type="entry name" value="APH"/>
    <property type="match status" value="1"/>
</dbReference>
<name>A0A1M6P3C7_9BACL</name>
<feature type="domain" description="Aminoglycoside phosphotransferase" evidence="2">
    <location>
        <begin position="299"/>
        <end position="398"/>
    </location>
</feature>
<dbReference type="PANTHER" id="PTHR39179">
    <property type="entry name" value="SPORE COAT PROTEIN I"/>
    <property type="match status" value="1"/>
</dbReference>
<keyword evidence="3" id="KW-0167">Capsid protein</keyword>
<reference evidence="4" key="1">
    <citation type="submission" date="2016-11" db="EMBL/GenBank/DDBJ databases">
        <authorList>
            <person name="Varghese N."/>
            <person name="Submissions S."/>
        </authorList>
    </citation>
    <scope>NUCLEOTIDE SEQUENCE [LARGE SCALE GENOMIC DNA]</scope>
    <source>
        <strain evidence="4">USBA-503</strain>
    </source>
</reference>
<evidence type="ECO:0000256" key="1">
    <source>
        <dbReference type="SAM" id="MobiDB-lite"/>
    </source>
</evidence>
<dbReference type="STRING" id="1830138.SAMN05443507_10775"/>
<evidence type="ECO:0000313" key="4">
    <source>
        <dbReference type="Proteomes" id="UP000184016"/>
    </source>
</evidence>
<dbReference type="InterPro" id="IPR002575">
    <property type="entry name" value="Aminoglycoside_PTrfase"/>
</dbReference>
<feature type="compositionally biased region" description="Polar residues" evidence="1">
    <location>
        <begin position="125"/>
        <end position="141"/>
    </location>
</feature>
<evidence type="ECO:0000259" key="2">
    <source>
        <dbReference type="Pfam" id="PF01636"/>
    </source>
</evidence>
<keyword evidence="3" id="KW-0946">Virion</keyword>
<evidence type="ECO:0000313" key="3">
    <source>
        <dbReference type="EMBL" id="SHK02428.1"/>
    </source>
</evidence>
<dbReference type="AlphaFoldDB" id="A0A1M6P3C7"/>
<dbReference type="InterPro" id="IPR011009">
    <property type="entry name" value="Kinase-like_dom_sf"/>
</dbReference>
<dbReference type="EMBL" id="FRAF01000007">
    <property type="protein sequence ID" value="SHK02428.1"/>
    <property type="molecule type" value="Genomic_DNA"/>
</dbReference>
<feature type="region of interest" description="Disordered" evidence="1">
    <location>
        <begin position="45"/>
        <end position="141"/>
    </location>
</feature>
<dbReference type="Gene3D" id="3.30.200.20">
    <property type="entry name" value="Phosphorylase Kinase, domain 1"/>
    <property type="match status" value="1"/>
</dbReference>
<gene>
    <name evidence="3" type="ORF">SAMN05443507_10775</name>
</gene>
<protein>
    <submittedName>
        <fullName evidence="3">Spore coat protein, CotS family</fullName>
    </submittedName>
</protein>
<dbReference type="SUPFAM" id="SSF56112">
    <property type="entry name" value="Protein kinase-like (PK-like)"/>
    <property type="match status" value="1"/>
</dbReference>
<proteinExistence type="predicted"/>